<keyword evidence="3" id="KW-1185">Reference proteome</keyword>
<dbReference type="OrthoDB" id="530474at2"/>
<comment type="caution">
    <text evidence="1">The sequence shown here is derived from an EMBL/GenBank/DDBJ whole genome shotgun (WGS) entry which is preliminary data.</text>
</comment>
<sequence length="129" mass="14557">MLKLTYMETNFHLEYLTQSLEDWVQSRVILALRVCQPLCVEPSTASFLLPVDVLGLETLQAEAKREDREVFSFCVCDSECVEVSLKGAWLSNGCEDANGLFVTAINDRTEFFLHKLWLEAQSCASVVSD</sequence>
<name>A0A0V7ZEL4_9CYAN</name>
<dbReference type="AlphaFoldDB" id="A0A0V7ZEL4"/>
<proteinExistence type="predicted"/>
<reference evidence="1 3" key="1">
    <citation type="journal article" date="2015" name="Genome Announc.">
        <title>Draft Genome of the Euendolithic (true boring) Cyanobacterium Mastigocoleus testarum strain BC008.</title>
        <authorList>
            <person name="Guida B.S."/>
            <person name="Garcia-Pichel F."/>
        </authorList>
    </citation>
    <scope>NUCLEOTIDE SEQUENCE [LARGE SCALE GENOMIC DNA]</scope>
    <source>
        <strain evidence="1 3">BC008</strain>
    </source>
</reference>
<dbReference type="EMBL" id="LMTZ01000148">
    <property type="protein sequence ID" value="KST62896.1"/>
    <property type="molecule type" value="Genomic_DNA"/>
</dbReference>
<dbReference type="RefSeq" id="WP_027841732.1">
    <property type="nucleotide sequence ID" value="NZ_LMTZ01000148.1"/>
</dbReference>
<protein>
    <submittedName>
        <fullName evidence="1">Uncharacterized protein</fullName>
    </submittedName>
</protein>
<gene>
    <name evidence="1" type="ORF">BC008_11005</name>
    <name evidence="2" type="ORF">BC008_11290</name>
</gene>
<evidence type="ECO:0000313" key="2">
    <source>
        <dbReference type="EMBL" id="KST62896.1"/>
    </source>
</evidence>
<dbReference type="Proteomes" id="UP000053372">
    <property type="component" value="Unassembled WGS sequence"/>
</dbReference>
<accession>A0A0V7ZEL4</accession>
<dbReference type="EMBL" id="LMTZ01000149">
    <property type="protein sequence ID" value="KST62844.1"/>
    <property type="molecule type" value="Genomic_DNA"/>
</dbReference>
<evidence type="ECO:0000313" key="3">
    <source>
        <dbReference type="Proteomes" id="UP000053372"/>
    </source>
</evidence>
<organism evidence="1 3">
    <name type="scientific">Mastigocoleus testarum BC008</name>
    <dbReference type="NCBI Taxonomy" id="371196"/>
    <lineage>
        <taxon>Bacteria</taxon>
        <taxon>Bacillati</taxon>
        <taxon>Cyanobacteriota</taxon>
        <taxon>Cyanophyceae</taxon>
        <taxon>Nostocales</taxon>
        <taxon>Hapalosiphonaceae</taxon>
        <taxon>Mastigocoleus</taxon>
    </lineage>
</organism>
<evidence type="ECO:0000313" key="1">
    <source>
        <dbReference type="EMBL" id="KST62844.1"/>
    </source>
</evidence>
<dbReference type="InterPro" id="IPR054664">
    <property type="entry name" value="Alr0857-like"/>
</dbReference>
<dbReference type="NCBIfam" id="NF045647">
    <property type="entry name" value="alr0857_fam"/>
    <property type="match status" value="1"/>
</dbReference>